<dbReference type="EMBL" id="ML991804">
    <property type="protein sequence ID" value="KAF2233737.1"/>
    <property type="molecule type" value="Genomic_DNA"/>
</dbReference>
<dbReference type="InterPro" id="IPR008183">
    <property type="entry name" value="Aldose_1/G6P_1-epimerase"/>
</dbReference>
<dbReference type="PANTHER" id="PTHR10091">
    <property type="entry name" value="ALDOSE-1-EPIMERASE"/>
    <property type="match status" value="1"/>
</dbReference>
<accession>A0A6A6H700</accession>
<dbReference type="Pfam" id="PF01263">
    <property type="entry name" value="Aldose_epim"/>
    <property type="match status" value="1"/>
</dbReference>
<dbReference type="InterPro" id="IPR014718">
    <property type="entry name" value="GH-type_carb-bd"/>
</dbReference>
<name>A0A6A6H700_VIRVR</name>
<gene>
    <name evidence="1" type="ORF">EV356DRAFT_524336</name>
</gene>
<protein>
    <submittedName>
        <fullName evidence="1">Galactose mutarotase-like protein</fullName>
    </submittedName>
</protein>
<dbReference type="Gene3D" id="2.70.98.10">
    <property type="match status" value="1"/>
</dbReference>
<dbReference type="GO" id="GO:0033499">
    <property type="term" value="P:galactose catabolic process via UDP-galactose, Leloir pathway"/>
    <property type="evidence" value="ECO:0007669"/>
    <property type="project" value="TreeGrafter"/>
</dbReference>
<dbReference type="Proteomes" id="UP000800092">
    <property type="component" value="Unassembled WGS sequence"/>
</dbReference>
<reference evidence="1" key="1">
    <citation type="journal article" date="2020" name="Stud. Mycol.">
        <title>101 Dothideomycetes genomes: a test case for predicting lifestyles and emergence of pathogens.</title>
        <authorList>
            <person name="Haridas S."/>
            <person name="Albert R."/>
            <person name="Binder M."/>
            <person name="Bloem J."/>
            <person name="Labutti K."/>
            <person name="Salamov A."/>
            <person name="Andreopoulos B."/>
            <person name="Baker S."/>
            <person name="Barry K."/>
            <person name="Bills G."/>
            <person name="Bluhm B."/>
            <person name="Cannon C."/>
            <person name="Castanera R."/>
            <person name="Culley D."/>
            <person name="Daum C."/>
            <person name="Ezra D."/>
            <person name="Gonzalez J."/>
            <person name="Henrissat B."/>
            <person name="Kuo A."/>
            <person name="Liang C."/>
            <person name="Lipzen A."/>
            <person name="Lutzoni F."/>
            <person name="Magnuson J."/>
            <person name="Mondo S."/>
            <person name="Nolan M."/>
            <person name="Ohm R."/>
            <person name="Pangilinan J."/>
            <person name="Park H.-J."/>
            <person name="Ramirez L."/>
            <person name="Alfaro M."/>
            <person name="Sun H."/>
            <person name="Tritt A."/>
            <person name="Yoshinaga Y."/>
            <person name="Zwiers L.-H."/>
            <person name="Turgeon B."/>
            <person name="Goodwin S."/>
            <person name="Spatafora J."/>
            <person name="Crous P."/>
            <person name="Grigoriev I."/>
        </authorList>
    </citation>
    <scope>NUCLEOTIDE SEQUENCE</scope>
    <source>
        <strain evidence="1">Tuck. ex Michener</strain>
    </source>
</reference>
<keyword evidence="2" id="KW-1185">Reference proteome</keyword>
<proteinExistence type="predicted"/>
<dbReference type="SUPFAM" id="SSF74650">
    <property type="entry name" value="Galactose mutarotase-like"/>
    <property type="match status" value="1"/>
</dbReference>
<dbReference type="InterPro" id="IPR011013">
    <property type="entry name" value="Gal_mutarotase_sf_dom"/>
</dbReference>
<dbReference type="GO" id="GO:0030246">
    <property type="term" value="F:carbohydrate binding"/>
    <property type="evidence" value="ECO:0007669"/>
    <property type="project" value="InterPro"/>
</dbReference>
<sequence length="341" mass="36899">MASAPNFTILPLGAIIQRFAVGGLNIVQGFPSVADYQSHNSPYFGETIGRVSNRISGAKINNLNGRSYPLTANNGPNTLHGGPKGWGKRVWEGPVKETRNGKEALLFKRVSDDGEEGFPGAVEAKIWYTGGVEKNAAGKEVSVLETEYEVKMCGDPAKESGIEETAVGVTNHSYFNLSGGPTIEGTEITLSTNQHLPVDEGAIPEGSIEPFPGITANKSFTLGPQEPSVDHCFIVDPSKAPSSIPLDTRSEPLKLLVTAKHAVSKVHFEVHSTEPAFQFYTGSFIDVPEVNGVSARGPRAGFCVEPQRYVNSLNTEEWKSMVRVKRGDVWGARILYRGWLD</sequence>
<organism evidence="1 2">
    <name type="scientific">Viridothelium virens</name>
    <name type="common">Speckled blister lichen</name>
    <name type="synonym">Trypethelium virens</name>
    <dbReference type="NCBI Taxonomy" id="1048519"/>
    <lineage>
        <taxon>Eukaryota</taxon>
        <taxon>Fungi</taxon>
        <taxon>Dikarya</taxon>
        <taxon>Ascomycota</taxon>
        <taxon>Pezizomycotina</taxon>
        <taxon>Dothideomycetes</taxon>
        <taxon>Dothideomycetes incertae sedis</taxon>
        <taxon>Trypetheliales</taxon>
        <taxon>Trypetheliaceae</taxon>
        <taxon>Viridothelium</taxon>
    </lineage>
</organism>
<dbReference type="AlphaFoldDB" id="A0A6A6H700"/>
<dbReference type="GO" id="GO:0006006">
    <property type="term" value="P:glucose metabolic process"/>
    <property type="evidence" value="ECO:0007669"/>
    <property type="project" value="TreeGrafter"/>
</dbReference>
<dbReference type="PANTHER" id="PTHR10091:SF0">
    <property type="entry name" value="GALACTOSE MUTAROTASE"/>
    <property type="match status" value="1"/>
</dbReference>
<dbReference type="GO" id="GO:0004034">
    <property type="term" value="F:aldose 1-epimerase activity"/>
    <property type="evidence" value="ECO:0007669"/>
    <property type="project" value="TreeGrafter"/>
</dbReference>
<evidence type="ECO:0000313" key="2">
    <source>
        <dbReference type="Proteomes" id="UP000800092"/>
    </source>
</evidence>
<evidence type="ECO:0000313" key="1">
    <source>
        <dbReference type="EMBL" id="KAF2233737.1"/>
    </source>
</evidence>
<dbReference type="OrthoDB" id="274691at2759"/>